<keyword evidence="3" id="KW-1185">Reference proteome</keyword>
<feature type="compositionally biased region" description="Basic and acidic residues" evidence="1">
    <location>
        <begin position="285"/>
        <end position="297"/>
    </location>
</feature>
<evidence type="ECO:0000256" key="1">
    <source>
        <dbReference type="SAM" id="MobiDB-lite"/>
    </source>
</evidence>
<sequence>MCSITPARDRLPPEIWLHVFHFVVALEPNDTLELDRVRSDIEAEQRTSGAVPPATLGPDASMTTPAVRVVTEASEGLTSHESKVRYRRPATLRPRRYLPAMAVVSHICTQWRHIALAHSSLWAIIRLLHHGLWPYQFLIRSQSPVPEVPDRKKLDVCLDLSDVGNIDGTLSLLVASMARVESLSLAAGICEVEDAEAGRGPRDLMNRVLDRLAVCEAPVLRSITFTLFDDNYDQGPEQESDVDEDVNEEASGDAGNGGDANEAGGDTNIGQSDGEEEMWDDIDGHDDNGDVPSHRRDVEPWETVGPIAIPAQIFEGAPPPYLTHLSVTAPLHISPSSPAFTNITNLSLFDISEKAFWNVVHCTPLLEELYVAFHSHFHVPAASPLTTETLVKDLVFLSRLRELRVRNSRVSSFRRFFHHVIEDGRPPLRRLMFDIRAFVPMGRADAKRLWRAIKPMHAQNPFDIINISVSDWGGRFVVGGGPSSILDTPLWQCPWALIGIVWPFRIEVSMEYDPTSASPWVHLMWPDIIISPSQLALSHDLGRFFPSQWLDVARRFPYVETLKIDDPLMLILTTLWSESSSSKIDSFPYLKTLIITADEIPRAWRPYPPPDERLHLMRRALTVIGSSLNRRPLERLVFMQCDPAFDEGELRLMKELAGARRAEMVWVSMTRSEPVTTIL</sequence>
<name>R7RXM4_STEHR</name>
<feature type="compositionally biased region" description="Acidic residues" evidence="1">
    <location>
        <begin position="230"/>
        <end position="251"/>
    </location>
</feature>
<organism evidence="2 3">
    <name type="scientific">Stereum hirsutum (strain FP-91666)</name>
    <name type="common">White-rot fungus</name>
    <dbReference type="NCBI Taxonomy" id="721885"/>
    <lineage>
        <taxon>Eukaryota</taxon>
        <taxon>Fungi</taxon>
        <taxon>Dikarya</taxon>
        <taxon>Basidiomycota</taxon>
        <taxon>Agaricomycotina</taxon>
        <taxon>Agaricomycetes</taxon>
        <taxon>Russulales</taxon>
        <taxon>Stereaceae</taxon>
        <taxon>Stereum</taxon>
    </lineage>
</organism>
<reference evidence="3" key="1">
    <citation type="journal article" date="2012" name="Science">
        <title>The Paleozoic origin of enzymatic lignin decomposition reconstructed from 31 fungal genomes.</title>
        <authorList>
            <person name="Floudas D."/>
            <person name="Binder M."/>
            <person name="Riley R."/>
            <person name="Barry K."/>
            <person name="Blanchette R.A."/>
            <person name="Henrissat B."/>
            <person name="Martinez A.T."/>
            <person name="Otillar R."/>
            <person name="Spatafora J.W."/>
            <person name="Yadav J.S."/>
            <person name="Aerts A."/>
            <person name="Benoit I."/>
            <person name="Boyd A."/>
            <person name="Carlson A."/>
            <person name="Copeland A."/>
            <person name="Coutinho P.M."/>
            <person name="de Vries R.P."/>
            <person name="Ferreira P."/>
            <person name="Findley K."/>
            <person name="Foster B."/>
            <person name="Gaskell J."/>
            <person name="Glotzer D."/>
            <person name="Gorecki P."/>
            <person name="Heitman J."/>
            <person name="Hesse C."/>
            <person name="Hori C."/>
            <person name="Igarashi K."/>
            <person name="Jurgens J.A."/>
            <person name="Kallen N."/>
            <person name="Kersten P."/>
            <person name="Kohler A."/>
            <person name="Kuees U."/>
            <person name="Kumar T.K.A."/>
            <person name="Kuo A."/>
            <person name="LaButti K."/>
            <person name="Larrondo L.F."/>
            <person name="Lindquist E."/>
            <person name="Ling A."/>
            <person name="Lombard V."/>
            <person name="Lucas S."/>
            <person name="Lundell T."/>
            <person name="Martin R."/>
            <person name="McLaughlin D.J."/>
            <person name="Morgenstern I."/>
            <person name="Morin E."/>
            <person name="Murat C."/>
            <person name="Nagy L.G."/>
            <person name="Nolan M."/>
            <person name="Ohm R.A."/>
            <person name="Patyshakuliyeva A."/>
            <person name="Rokas A."/>
            <person name="Ruiz-Duenas F.J."/>
            <person name="Sabat G."/>
            <person name="Salamov A."/>
            <person name="Samejima M."/>
            <person name="Schmutz J."/>
            <person name="Slot J.C."/>
            <person name="St John F."/>
            <person name="Stenlid J."/>
            <person name="Sun H."/>
            <person name="Sun S."/>
            <person name="Syed K."/>
            <person name="Tsang A."/>
            <person name="Wiebenga A."/>
            <person name="Young D."/>
            <person name="Pisabarro A."/>
            <person name="Eastwood D.C."/>
            <person name="Martin F."/>
            <person name="Cullen D."/>
            <person name="Grigoriev I.V."/>
            <person name="Hibbett D.S."/>
        </authorList>
    </citation>
    <scope>NUCLEOTIDE SEQUENCE [LARGE SCALE GENOMIC DNA]</scope>
    <source>
        <strain evidence="3">FP-91666</strain>
    </source>
</reference>
<dbReference type="AlphaFoldDB" id="R7RXM4"/>
<dbReference type="KEGG" id="shs:STEHIDRAFT_116019"/>
<protein>
    <submittedName>
        <fullName evidence="2">Uncharacterized protein</fullName>
    </submittedName>
</protein>
<dbReference type="GeneID" id="18795840"/>
<dbReference type="Proteomes" id="UP000053927">
    <property type="component" value="Unassembled WGS sequence"/>
</dbReference>
<gene>
    <name evidence="2" type="ORF">STEHIDRAFT_116019</name>
</gene>
<dbReference type="RefSeq" id="XP_007310773.1">
    <property type="nucleotide sequence ID" value="XM_007310711.1"/>
</dbReference>
<feature type="compositionally biased region" description="Acidic residues" evidence="1">
    <location>
        <begin position="273"/>
        <end position="284"/>
    </location>
</feature>
<proteinExistence type="predicted"/>
<dbReference type="EMBL" id="JH687399">
    <property type="protein sequence ID" value="EIM80161.1"/>
    <property type="molecule type" value="Genomic_DNA"/>
</dbReference>
<evidence type="ECO:0000313" key="2">
    <source>
        <dbReference type="EMBL" id="EIM80161.1"/>
    </source>
</evidence>
<feature type="region of interest" description="Disordered" evidence="1">
    <location>
        <begin position="230"/>
        <end position="297"/>
    </location>
</feature>
<evidence type="ECO:0000313" key="3">
    <source>
        <dbReference type="Proteomes" id="UP000053927"/>
    </source>
</evidence>
<accession>R7RXM4</accession>